<dbReference type="EMBL" id="JAEINH010000007">
    <property type="protein sequence ID" value="MBI9115245.1"/>
    <property type="molecule type" value="Genomic_DNA"/>
</dbReference>
<dbReference type="Gene3D" id="3.40.50.300">
    <property type="entry name" value="P-loop containing nucleotide triphosphate hydrolases"/>
    <property type="match status" value="1"/>
</dbReference>
<dbReference type="InterPro" id="IPR027417">
    <property type="entry name" value="P-loop_NTPase"/>
</dbReference>
<dbReference type="Pfam" id="PF13191">
    <property type="entry name" value="AAA_16"/>
    <property type="match status" value="1"/>
</dbReference>
<evidence type="ECO:0000259" key="3">
    <source>
        <dbReference type="SMART" id="SM00382"/>
    </source>
</evidence>
<dbReference type="Gene3D" id="1.10.10.10">
    <property type="entry name" value="Winged helix-like DNA-binding domain superfamily/Winged helix DNA-binding domain"/>
    <property type="match status" value="1"/>
</dbReference>
<reference evidence="5" key="1">
    <citation type="submission" date="2020-12" db="EMBL/GenBank/DDBJ databases">
        <title>Sanguibacter suaedae sp. nov., isolated from Suaeda aralocaspica.</title>
        <authorList>
            <person name="Ma Q."/>
        </authorList>
    </citation>
    <scope>NUCLEOTIDE SEQUENCE</scope>
    <source>
        <strain evidence="5">YZGR15</strain>
    </source>
</reference>
<dbReference type="PANTHER" id="PTHR35807:SF1">
    <property type="entry name" value="TRANSCRIPTIONAL REGULATOR REDD"/>
    <property type="match status" value="1"/>
</dbReference>
<accession>A0A934ICG9</accession>
<keyword evidence="2" id="KW-0804">Transcription</keyword>
<evidence type="ECO:0000256" key="1">
    <source>
        <dbReference type="ARBA" id="ARBA00023015"/>
    </source>
</evidence>
<comment type="caution">
    <text evidence="5">The sequence shown here is derived from an EMBL/GenBank/DDBJ whole genome shotgun (WGS) entry which is preliminary data.</text>
</comment>
<proteinExistence type="predicted"/>
<keyword evidence="6" id="KW-1185">Reference proteome</keyword>
<dbReference type="InterPro" id="IPR011990">
    <property type="entry name" value="TPR-like_helical_dom_sf"/>
</dbReference>
<protein>
    <submittedName>
        <fullName evidence="5">AAA family ATPase</fullName>
    </submittedName>
</protein>
<dbReference type="Gene3D" id="1.25.40.10">
    <property type="entry name" value="Tetratricopeptide repeat domain"/>
    <property type="match status" value="1"/>
</dbReference>
<organism evidence="5 6">
    <name type="scientific">Sanguibacter suaedae</name>
    <dbReference type="NCBI Taxonomy" id="2795737"/>
    <lineage>
        <taxon>Bacteria</taxon>
        <taxon>Bacillati</taxon>
        <taxon>Actinomycetota</taxon>
        <taxon>Actinomycetes</taxon>
        <taxon>Micrococcales</taxon>
        <taxon>Sanguibacteraceae</taxon>
        <taxon>Sanguibacter</taxon>
    </lineage>
</organism>
<dbReference type="Pfam" id="PF03704">
    <property type="entry name" value="BTAD"/>
    <property type="match status" value="1"/>
</dbReference>
<evidence type="ECO:0000256" key="2">
    <source>
        <dbReference type="ARBA" id="ARBA00023163"/>
    </source>
</evidence>
<dbReference type="Proteomes" id="UP000602087">
    <property type="component" value="Unassembled WGS sequence"/>
</dbReference>
<dbReference type="InterPro" id="IPR003593">
    <property type="entry name" value="AAA+_ATPase"/>
</dbReference>
<keyword evidence="1" id="KW-0805">Transcription regulation</keyword>
<feature type="domain" description="AAA+ ATPase" evidence="3">
    <location>
        <begin position="291"/>
        <end position="460"/>
    </location>
</feature>
<dbReference type="InterPro" id="IPR005158">
    <property type="entry name" value="BTAD"/>
</dbReference>
<dbReference type="GO" id="GO:0003677">
    <property type="term" value="F:DNA binding"/>
    <property type="evidence" value="ECO:0007669"/>
    <property type="project" value="TreeGrafter"/>
</dbReference>
<dbReference type="SUPFAM" id="SSF52540">
    <property type="entry name" value="P-loop containing nucleoside triphosphate hydrolases"/>
    <property type="match status" value="1"/>
</dbReference>
<evidence type="ECO:0000313" key="6">
    <source>
        <dbReference type="Proteomes" id="UP000602087"/>
    </source>
</evidence>
<dbReference type="SMART" id="SM00382">
    <property type="entry name" value="AAA"/>
    <property type="match status" value="1"/>
</dbReference>
<evidence type="ECO:0000259" key="4">
    <source>
        <dbReference type="SMART" id="SM01043"/>
    </source>
</evidence>
<sequence>MRMVHLQILGDVSVVGPDGTSSSLSSAQAQIAAARLVLERRRSGTSRLELASTIWPETLPDTWASALRGVVTRVRRLLEEIAPDVSLESVGGRYVLRLPPTVVVDLEDARSVLTEAGDHLAEGRTEEAREKALRALIALERGFLPDHDCEWANTVRQEVADSRVDAHDIAAHAALSLGDEAGALRSARALIDVAPLRESGYRVLMEAHLGTGNRGEALAVFARLRTMLSDELGIDPSPETEELYFRILSTGSDGARPAPARSRQPRRRPFVARTGVLDELTQAWEAVAPGEAALCLVTGELGLGKTSVANEFARRVAQLPATVITCAGRTVDRQHSAVVKAVGDHLPALDPEVRATVEPLVRAAERAVRDDGVHAVRLMEAALREVTAGGPSLVVVDDIDEADPTTLGALRAFFRDTSGGPGVLLLATAESARLDAARLRVLHDLGRHGTTRRIDLPRFGLLDAHELVSTLPAATRENAAQLGRLVTASGGNPYLLARLVESDPDRHDVMSTVVDGMRDYTRIRTAALSTDASRLLRVAAVAGPVFDVDVVARACGVAPEDVADTLAELERAELVACDDHDEAAQDGHRSEDYHFVHGAVCDAIYAELPKTERVRLHRRISEQLAQLETAALSDSRCEVFARTSTVSTAPDRLDGPVRVRWRAADVAEELGDRTEAVRLRAQVLELVEQDEASLRAEALNALGTSELRAGLASARGHLLRAALLGTTSGAVGAGLCAASTLVDDLAADPRTVEDARSTSDQVVEHLALVAPATFDDPDTGRHLARFLARHARTGTTAGPPELLRRAVRSLAELTEESTHPRDAAHRAALARELADLATAAGDVDALVVAAHHGSSAAAVRHCPDEMREFGRRWADALAAHPDPARYAHLSAERDLVAAVGAAAFGDDAPPGPTPGTSAPPPLPAALPVALAGDLRGRQRLVARWLGFRHPSVWSPAAGEAPPPTSFSAGGAAAWVDACLADVLADRLPSARSRLRMMMSLDLPVAVDDSSLHDAAVLAIVAVATGDTGLVDETRRRIAPVALVAAGHGYRTSVGPMSFHLARLAAAEGDFDDAERLLHTGLSSVSRAGSRVWVAAHQLVMASVLDRRRTPGDTIAARSLREEARGIVSPRVVTLAPFDPR</sequence>
<dbReference type="SUPFAM" id="SSF48452">
    <property type="entry name" value="TPR-like"/>
    <property type="match status" value="1"/>
</dbReference>
<evidence type="ECO:0000313" key="5">
    <source>
        <dbReference type="EMBL" id="MBI9115245.1"/>
    </source>
</evidence>
<dbReference type="InterPro" id="IPR051677">
    <property type="entry name" value="AfsR-DnrI-RedD_regulator"/>
</dbReference>
<name>A0A934ICG9_9MICO</name>
<dbReference type="GO" id="GO:0006355">
    <property type="term" value="P:regulation of DNA-templated transcription"/>
    <property type="evidence" value="ECO:0007669"/>
    <property type="project" value="TreeGrafter"/>
</dbReference>
<gene>
    <name evidence="5" type="ORF">JAV76_09510</name>
</gene>
<dbReference type="InterPro" id="IPR041664">
    <property type="entry name" value="AAA_16"/>
</dbReference>
<dbReference type="SMART" id="SM01043">
    <property type="entry name" value="BTAD"/>
    <property type="match status" value="1"/>
</dbReference>
<feature type="domain" description="Bacterial transcriptional activator" evidence="4">
    <location>
        <begin position="104"/>
        <end position="248"/>
    </location>
</feature>
<dbReference type="AlphaFoldDB" id="A0A934ICG9"/>
<dbReference type="PANTHER" id="PTHR35807">
    <property type="entry name" value="TRANSCRIPTIONAL REGULATOR REDD-RELATED"/>
    <property type="match status" value="1"/>
</dbReference>
<dbReference type="InterPro" id="IPR036388">
    <property type="entry name" value="WH-like_DNA-bd_sf"/>
</dbReference>